<evidence type="ECO:0000259" key="1">
    <source>
        <dbReference type="Pfam" id="PF13518"/>
    </source>
</evidence>
<evidence type="ECO:0000313" key="2">
    <source>
        <dbReference type="EMBL" id="RZB31444.1"/>
    </source>
</evidence>
<dbReference type="Proteomes" id="UP000291831">
    <property type="component" value="Unassembled WGS sequence"/>
</dbReference>
<dbReference type="EMBL" id="RPGO01000015">
    <property type="protein sequence ID" value="RZB31444.1"/>
    <property type="molecule type" value="Genomic_DNA"/>
</dbReference>
<dbReference type="InterPro" id="IPR055247">
    <property type="entry name" value="InsJ-like_HTH"/>
</dbReference>
<reference evidence="3" key="1">
    <citation type="submission" date="2019-01" db="EMBL/GenBank/DDBJ databases">
        <title>Anaerobic oxidation of ethane by archaea from a marine hydrocarbon seep.</title>
        <authorList>
            <person name="Musat F."/>
        </authorList>
    </citation>
    <scope>NUCLEOTIDE SEQUENCE [LARGE SCALE GENOMIC DNA]</scope>
</reference>
<dbReference type="SUPFAM" id="SSF46689">
    <property type="entry name" value="Homeodomain-like"/>
    <property type="match status" value="1"/>
</dbReference>
<dbReference type="InterPro" id="IPR009057">
    <property type="entry name" value="Homeodomain-like_sf"/>
</dbReference>
<gene>
    <name evidence="2" type="ORF">AEth_00682</name>
</gene>
<dbReference type="Pfam" id="PF13518">
    <property type="entry name" value="HTH_28"/>
    <property type="match status" value="1"/>
</dbReference>
<comment type="caution">
    <text evidence="2">The sequence shown here is derived from an EMBL/GenBank/DDBJ whole genome shotgun (WGS) entry which is preliminary data.</text>
</comment>
<proteinExistence type="predicted"/>
<name>A0A8B3S3U0_9EURY</name>
<feature type="domain" description="Insertion element IS150 protein InsJ-like helix-turn-helix" evidence="1">
    <location>
        <begin position="126"/>
        <end position="177"/>
    </location>
</feature>
<organism evidence="2 3">
    <name type="scientific">Candidatus Argoarchaeum ethanivorans</name>
    <dbReference type="NCBI Taxonomy" id="2608793"/>
    <lineage>
        <taxon>Archaea</taxon>
        <taxon>Methanobacteriati</taxon>
        <taxon>Methanobacteriota</taxon>
        <taxon>Stenosarchaea group</taxon>
        <taxon>Methanomicrobia</taxon>
        <taxon>Methanosarcinales</taxon>
        <taxon>Methanosarcinales incertae sedis</taxon>
        <taxon>GOM Arc I cluster</taxon>
        <taxon>Candidatus Argoarchaeum</taxon>
    </lineage>
</organism>
<protein>
    <recommendedName>
        <fullName evidence="1">Insertion element IS150 protein InsJ-like helix-turn-helix domain-containing protein</fullName>
    </recommendedName>
</protein>
<dbReference type="AlphaFoldDB" id="A0A8B3S3U0"/>
<sequence length="240" mass="27574">MTQYKTEKICKLDSAANVKIKTPHALYHYIAFPFEERVKVSEVEPFVKIVLTSPYESGIIILTLFRIAILFQKEISMADSKKKLSDKIERLKAHGALNPHPGKVTYSFFIDSSLEFFDPNDLVQVKYEMLRSVKKAGFSVTNAAKEFGFSRPSFYQAQSEFKKHGIAGLTRGQPGPKSAHKLTDEIMEFIDKNIKEGDPLRSRILAPKIKERFKVEIHPRSIERAVMRRKKKESTPKRKK</sequence>
<evidence type="ECO:0000313" key="3">
    <source>
        <dbReference type="Proteomes" id="UP000291831"/>
    </source>
</evidence>
<accession>A0A8B3S3U0</accession>